<dbReference type="InterPro" id="IPR012340">
    <property type="entry name" value="NA-bd_OB-fold"/>
</dbReference>
<reference evidence="3" key="1">
    <citation type="submission" date="2014-12" db="EMBL/GenBank/DDBJ databases">
        <authorList>
            <person name="Huang H.-H."/>
            <person name="Chen S.-C."/>
            <person name="Lai M.-C."/>
        </authorList>
    </citation>
    <scope>NUCLEOTIDE SEQUENCE</scope>
    <source>
        <strain evidence="3">K1F9705b</strain>
    </source>
</reference>
<comment type="caution">
    <text evidence="3">The sequence shown here is derived from an EMBL/GenBank/DDBJ whole genome shotgun (WGS) entry which is preliminary data.</text>
</comment>
<dbReference type="RefSeq" id="WP_211530243.1">
    <property type="nucleotide sequence ID" value="NZ_JWHL01000003.1"/>
</dbReference>
<sequence length="429" mass="46517">MRFHYALVDDILSREEFDRLVEEKAALYGGAIDETAAALLVVEDIGRAHQKIGSITPSPSLVSLYGRVMRLTEPKEFTRDDGSVGCVARVELADETGSIILVLWDEKAAGIHEVGTGTVLEVIGRPKEGKKIEIHGLAVRVTGVEIHVPVQKESSLPSEADIDARILAIQPPRAFVRRDGGEGIICEAIIGDPTGSARLLGWDSTLFDTLREGASVRITGAKRRSTDDGVEYLLDEGSAIIPLDNEIGLLLTPPGEVMDKGVYSVRGQITTVHPARPFTTRKGDASWVRNLFIDGPLRIVIWGERARDPFFPGEMIEVYNASARLNRYGDVELSVGFGSAISVIPNLSCDVQIEGVIVLSPEGVAFAADGNLYIPESKDLMIAGRYRLKGRLSGVRLSVDEAELIVTDPRDLGARADELVSLSPPAVRY</sequence>
<dbReference type="Proteomes" id="UP000730161">
    <property type="component" value="Unassembled WGS sequence"/>
</dbReference>
<dbReference type="GO" id="GO:0000724">
    <property type="term" value="P:double-strand break repair via homologous recombination"/>
    <property type="evidence" value="ECO:0007669"/>
    <property type="project" value="TreeGrafter"/>
</dbReference>
<dbReference type="OrthoDB" id="6262at2157"/>
<evidence type="ECO:0000313" key="4">
    <source>
        <dbReference type="Proteomes" id="UP000730161"/>
    </source>
</evidence>
<dbReference type="PANTHER" id="PTHR13356">
    <property type="entry name" value="OB FOLD NUCLEIC ACID BINDING PROTEIN-RELATED"/>
    <property type="match status" value="1"/>
</dbReference>
<accession>A0A8J7W910</accession>
<dbReference type="CDD" id="cd04491">
    <property type="entry name" value="SoSSB_OBF"/>
    <property type="match status" value="1"/>
</dbReference>
<dbReference type="InterPro" id="IPR004365">
    <property type="entry name" value="NA-bd_OB_tRNA"/>
</dbReference>
<keyword evidence="4" id="KW-1185">Reference proteome</keyword>
<keyword evidence="1" id="KW-0238">DNA-binding</keyword>
<evidence type="ECO:0000259" key="2">
    <source>
        <dbReference type="Pfam" id="PF01336"/>
    </source>
</evidence>
<dbReference type="SUPFAM" id="SSF50249">
    <property type="entry name" value="Nucleic acid-binding proteins"/>
    <property type="match status" value="3"/>
</dbReference>
<evidence type="ECO:0000256" key="1">
    <source>
        <dbReference type="ARBA" id="ARBA00023125"/>
    </source>
</evidence>
<dbReference type="GO" id="GO:0010212">
    <property type="term" value="P:response to ionizing radiation"/>
    <property type="evidence" value="ECO:0007669"/>
    <property type="project" value="TreeGrafter"/>
</dbReference>
<feature type="domain" description="OB" evidence="2">
    <location>
        <begin position="62"/>
        <end position="135"/>
    </location>
</feature>
<name>A0A8J7W910_9EURY</name>
<dbReference type="PANTHER" id="PTHR13356:SF0">
    <property type="entry name" value="SOSS COMPLEX SUBUNIT B HOMOLOG"/>
    <property type="match status" value="1"/>
</dbReference>
<protein>
    <recommendedName>
        <fullName evidence="2">OB domain-containing protein</fullName>
    </recommendedName>
</protein>
<dbReference type="Gene3D" id="2.40.50.140">
    <property type="entry name" value="Nucleic acid-binding proteins"/>
    <property type="match status" value="3"/>
</dbReference>
<dbReference type="AlphaFoldDB" id="A0A8J7W910"/>
<dbReference type="EMBL" id="JWHL01000003">
    <property type="protein sequence ID" value="MBR1368612.1"/>
    <property type="molecule type" value="Genomic_DNA"/>
</dbReference>
<evidence type="ECO:0000313" key="3">
    <source>
        <dbReference type="EMBL" id="MBR1368612.1"/>
    </source>
</evidence>
<dbReference type="Pfam" id="PF01336">
    <property type="entry name" value="tRNA_anti-codon"/>
    <property type="match status" value="1"/>
</dbReference>
<dbReference type="InterPro" id="IPR051231">
    <property type="entry name" value="SOSS-B"/>
</dbReference>
<gene>
    <name evidence="3" type="ORF">RJ53_03470</name>
</gene>
<proteinExistence type="predicted"/>
<organism evidence="3 4">
    <name type="scientific">Methanocalculus chunghsingensis</name>
    <dbReference type="NCBI Taxonomy" id="156457"/>
    <lineage>
        <taxon>Archaea</taxon>
        <taxon>Methanobacteriati</taxon>
        <taxon>Methanobacteriota</taxon>
        <taxon>Stenosarchaea group</taxon>
        <taxon>Methanomicrobia</taxon>
        <taxon>Methanomicrobiales</taxon>
        <taxon>Methanocalculaceae</taxon>
        <taxon>Methanocalculus</taxon>
    </lineage>
</organism>
<dbReference type="GO" id="GO:0003677">
    <property type="term" value="F:DNA binding"/>
    <property type="evidence" value="ECO:0007669"/>
    <property type="project" value="UniProtKB-KW"/>
</dbReference>